<feature type="compositionally biased region" description="Basic and acidic residues" evidence="4">
    <location>
        <begin position="647"/>
        <end position="659"/>
    </location>
</feature>
<evidence type="ECO:0000256" key="3">
    <source>
        <dbReference type="ARBA" id="ARBA00023242"/>
    </source>
</evidence>
<organism evidence="5 6">
    <name type="scientific">Plasmodium gonderi</name>
    <dbReference type="NCBI Taxonomy" id="77519"/>
    <lineage>
        <taxon>Eukaryota</taxon>
        <taxon>Sar</taxon>
        <taxon>Alveolata</taxon>
        <taxon>Apicomplexa</taxon>
        <taxon>Aconoidasida</taxon>
        <taxon>Haemosporida</taxon>
        <taxon>Plasmodiidae</taxon>
        <taxon>Plasmodium</taxon>
        <taxon>Plasmodium (Plasmodium)</taxon>
    </lineage>
</organism>
<evidence type="ECO:0000256" key="4">
    <source>
        <dbReference type="SAM" id="MobiDB-lite"/>
    </source>
</evidence>
<reference evidence="6" key="1">
    <citation type="submission" date="2017-04" db="EMBL/GenBank/DDBJ databases">
        <title>Plasmodium gonderi genome.</title>
        <authorList>
            <person name="Arisue N."/>
            <person name="Honma H."/>
            <person name="Kawai S."/>
            <person name="Tougan T."/>
            <person name="Tanabe K."/>
            <person name="Horii T."/>
        </authorList>
    </citation>
    <scope>NUCLEOTIDE SEQUENCE [LARGE SCALE GENOMIC DNA]</scope>
    <source>
        <strain evidence="6">ATCC 30045</strain>
    </source>
</reference>
<feature type="compositionally biased region" description="Basic residues" evidence="4">
    <location>
        <begin position="1"/>
        <end position="30"/>
    </location>
</feature>
<dbReference type="EMBL" id="BDQF01000001">
    <property type="protein sequence ID" value="GAW79003.1"/>
    <property type="molecule type" value="Genomic_DNA"/>
</dbReference>
<comment type="caution">
    <text evidence="5">The sequence shown here is derived from an EMBL/GenBank/DDBJ whole genome shotgun (WGS) entry which is preliminary data.</text>
</comment>
<accession>A0A1Y1JEY2</accession>
<feature type="compositionally biased region" description="Acidic residues" evidence="4">
    <location>
        <begin position="162"/>
        <end position="182"/>
    </location>
</feature>
<feature type="region of interest" description="Disordered" evidence="4">
    <location>
        <begin position="712"/>
        <end position="762"/>
    </location>
</feature>
<dbReference type="OrthoDB" id="378860at2759"/>
<feature type="region of interest" description="Disordered" evidence="4">
    <location>
        <begin position="783"/>
        <end position="860"/>
    </location>
</feature>
<evidence type="ECO:0000313" key="6">
    <source>
        <dbReference type="Proteomes" id="UP000195521"/>
    </source>
</evidence>
<dbReference type="Proteomes" id="UP000195521">
    <property type="component" value="Unassembled WGS sequence"/>
</dbReference>
<dbReference type="PANTHER" id="PTHR14150">
    <property type="entry name" value="U3 SMALL NUCLEOLAR RNA-ASSOCIATED PROTEIN 14"/>
    <property type="match status" value="1"/>
</dbReference>
<dbReference type="GO" id="GO:0032040">
    <property type="term" value="C:small-subunit processome"/>
    <property type="evidence" value="ECO:0007669"/>
    <property type="project" value="InterPro"/>
</dbReference>
<comment type="subcellular location">
    <subcellularLocation>
        <location evidence="1">Nucleus</location>
        <location evidence="1">Nucleolus</location>
    </subcellularLocation>
</comment>
<evidence type="ECO:0008006" key="7">
    <source>
        <dbReference type="Google" id="ProtNLM"/>
    </source>
</evidence>
<feature type="region of interest" description="Disordered" evidence="4">
    <location>
        <begin position="630"/>
        <end position="674"/>
    </location>
</feature>
<feature type="compositionally biased region" description="Basic residues" evidence="4">
    <location>
        <begin position="106"/>
        <end position="115"/>
    </location>
</feature>
<feature type="compositionally biased region" description="Basic and acidic residues" evidence="4">
    <location>
        <begin position="734"/>
        <end position="762"/>
    </location>
</feature>
<feature type="compositionally biased region" description="Basic and acidic residues" evidence="4">
    <location>
        <begin position="31"/>
        <end position="42"/>
    </location>
</feature>
<proteinExistence type="predicted"/>
<keyword evidence="6" id="KW-1185">Reference proteome</keyword>
<feature type="compositionally biased region" description="Polar residues" evidence="4">
    <location>
        <begin position="635"/>
        <end position="645"/>
    </location>
</feature>
<protein>
    <recommendedName>
        <fullName evidence="7">U3 small nucleolar RNA-associated protein 14</fullName>
    </recommendedName>
</protein>
<dbReference type="AlphaFoldDB" id="A0A1Y1JEY2"/>
<dbReference type="Pfam" id="PF04615">
    <property type="entry name" value="Utp14"/>
    <property type="match status" value="2"/>
</dbReference>
<dbReference type="OMA" id="CSGDDCS"/>
<keyword evidence="3" id="KW-0539">Nucleus</keyword>
<evidence type="ECO:0000256" key="1">
    <source>
        <dbReference type="ARBA" id="ARBA00004604"/>
    </source>
</evidence>
<dbReference type="GeneID" id="39745701"/>
<keyword evidence="2" id="KW-0597">Phosphoprotein</keyword>
<evidence type="ECO:0000313" key="5">
    <source>
        <dbReference type="EMBL" id="GAW79003.1"/>
    </source>
</evidence>
<dbReference type="RefSeq" id="XP_028541592.1">
    <property type="nucleotide sequence ID" value="XM_028685791.1"/>
</dbReference>
<dbReference type="InterPro" id="IPR006709">
    <property type="entry name" value="SSU_processome_Utp14"/>
</dbReference>
<gene>
    <name evidence="5" type="ORF">PGO_011510</name>
</gene>
<feature type="compositionally biased region" description="Basic and acidic residues" evidence="4">
    <location>
        <begin position="51"/>
        <end position="69"/>
    </location>
</feature>
<name>A0A1Y1JEY2_PLAGO</name>
<feature type="compositionally biased region" description="Basic residues" evidence="4">
    <location>
        <begin position="135"/>
        <end position="150"/>
    </location>
</feature>
<dbReference type="GO" id="GO:0006364">
    <property type="term" value="P:rRNA processing"/>
    <property type="evidence" value="ECO:0007669"/>
    <property type="project" value="InterPro"/>
</dbReference>
<evidence type="ECO:0000256" key="2">
    <source>
        <dbReference type="ARBA" id="ARBA00022553"/>
    </source>
</evidence>
<feature type="compositionally biased region" description="Basic and acidic residues" evidence="4">
    <location>
        <begin position="124"/>
        <end position="134"/>
    </location>
</feature>
<dbReference type="PANTHER" id="PTHR14150:SF12">
    <property type="entry name" value="U3 SMALL NUCLEOLAR RNA-ASSOCIATED PROTEIN 14 HOMOLOG A"/>
    <property type="match status" value="1"/>
</dbReference>
<feature type="compositionally biased region" description="Basic residues" evidence="4">
    <location>
        <begin position="209"/>
        <end position="218"/>
    </location>
</feature>
<sequence>MEKAKKGKKMEKAKKGKKMEKAKKGKKMEKAKKAEKNRKRENTNLSSEDNEVNKIDTKIKDKKVKNSNEKKKKKKDLAFNKRIRVDDLSRLDNEDDEHSEQEHVLKKGIHFKKTKQVVGAKNGKKGESKEVDKKMNKKWMKKWTEKKKQKTNTNEIKQWGGEVDEEEDEDEDEDDDEEEWPTDDYTSGHMERGPHSYLSSEFIPMNGEKKKKKKKLKKKVLDEEKYLDDIENEEDEKKKKKKNFSKNFINFLKNYNNNEQEGREELTKGVKRIGIKNVVSPPLHSEEVEYEDDHYEDDMDTYKYFSQKDDVYKIDKPDEHVDISDFIYSGEKFPGIQISEDIKLLKRGNDEKGTRNHISILEEEKMNSHLSYIKNVELLNKMNKSFFVIQNSQRVHFGYGVKKRHGAGEMSKASEFINKGILRRYFRRGAEVGEVEDVEDVEDVAYVAEEVEGRGEGCLERKGDVEITAHEFEKEMENNLRKSKMLIVSDDVLKTEKEKKMEELKKISQLKALLLKEHKKNKYKKRIKSKSYRRHLRMKEKKQEEKILEKIYSEHPYLARNIENYEKEYAKKRNLINNVKKRKAVRMLNRYKNEELKKQMLRSFQADKEEKNMLKRIIEKVVVQNVEDVDHSGSDDSISLDNDSAPNDDRGDMKSRSEVGETYDESSHKKRKVRKELQKRNLLRFSFVKNAEERKRDEEIYQERKKLLSKIEQKADENDGDSVVCSSTDGITDDAEKYHDLEVRSELHRSSKKEVSRARAQLAKDTDLENALRKGGILGEVALSDVDPSETNPLEKNRSDVDPSETNPLEKNRSDVDPSETNPLEKNRSDVDPQETNPLEKNKLDVDPLEVNPLEVDPASGKGRKCQVKNIFDIDAIDDEAVLQNCGEKLTVYNFENNIYEDYINVNLNGVNVHKEDEELYELSDSEKVELEKLNVREWCNYETLLEMEKNKIIKEKEIIEKKKKIPIHSINLLNKKDKKFNKYYIDKVPYPYEKSQYEKSLNINLNKEVNDLSVYSKLITPQISNRIGNIISPLVKNPFEIANIFTLKRGKNRAKL</sequence>
<feature type="compositionally biased region" description="Basic and acidic residues" evidence="4">
    <location>
        <begin position="76"/>
        <end position="92"/>
    </location>
</feature>
<feature type="region of interest" description="Disordered" evidence="4">
    <location>
        <begin position="1"/>
        <end position="219"/>
    </location>
</feature>